<dbReference type="CDD" id="cd07737">
    <property type="entry name" value="YcbL-like_MBL-fold"/>
    <property type="match status" value="1"/>
</dbReference>
<dbReference type="AlphaFoldDB" id="H6Q5I8"/>
<comment type="cofactor">
    <cofactor evidence="1">
        <name>Zn(2+)</name>
        <dbReference type="ChEBI" id="CHEBI:29105"/>
    </cofactor>
</comment>
<dbReference type="RefSeq" id="WP_014354409.1">
    <property type="nucleotide sequence ID" value="NC_016893.1"/>
</dbReference>
<evidence type="ECO:0000313" key="7">
    <source>
        <dbReference type="Proteomes" id="UP000009061"/>
    </source>
</evidence>
<dbReference type="PANTHER" id="PTHR46233">
    <property type="entry name" value="HYDROXYACYLGLUTATHIONE HYDROLASE GLOC"/>
    <property type="match status" value="1"/>
</dbReference>
<protein>
    <submittedName>
        <fullName evidence="6">Putative metal-binding enzyme</fullName>
    </submittedName>
</protein>
<evidence type="ECO:0000256" key="4">
    <source>
        <dbReference type="ARBA" id="ARBA00022833"/>
    </source>
</evidence>
<name>H6Q5I8_WIGGL</name>
<dbReference type="InterPro" id="IPR036866">
    <property type="entry name" value="RibonucZ/Hydroxyglut_hydro"/>
</dbReference>
<dbReference type="GO" id="GO:0046872">
    <property type="term" value="F:metal ion binding"/>
    <property type="evidence" value="ECO:0007669"/>
    <property type="project" value="UniProtKB-KW"/>
</dbReference>
<keyword evidence="3" id="KW-0378">Hydrolase</keyword>
<dbReference type="EMBL" id="CP003315">
    <property type="protein sequence ID" value="AFA41471.1"/>
    <property type="molecule type" value="Genomic_DNA"/>
</dbReference>
<keyword evidence="7" id="KW-1185">Reference proteome</keyword>
<dbReference type="STRING" id="1142511.WIGMOR_0663"/>
<reference evidence="6 7" key="1">
    <citation type="journal article" date="2012" name="MBio">
        <title>Insight into the transmission biology and species-specific functional capabilities of tsetse (Diptera: glossinidae) obligate symbiont wigglesworthia.</title>
        <authorList>
            <person name="Rio R.V."/>
            <person name="Symula R.E."/>
            <person name="Wang J."/>
            <person name="Lohs C."/>
            <person name="Wu Y.N."/>
            <person name="Snyder A.K."/>
            <person name="Bjornson R.D."/>
            <person name="Oshima K."/>
            <person name="Biehl B.S."/>
            <person name="Perna N.T."/>
            <person name="Hattori M."/>
            <person name="Aksoy S."/>
        </authorList>
    </citation>
    <scope>NUCLEOTIDE SEQUENCE [LARGE SCALE GENOMIC DNA]</scope>
    <source>
        <strain evidence="6">WGM</strain>
    </source>
</reference>
<dbReference type="OrthoDB" id="9802991at2"/>
<keyword evidence="2" id="KW-0479">Metal-binding</keyword>
<organism evidence="6 7">
    <name type="scientific">Wigglesworthia glossinidia endosymbiont of Glossina morsitans morsitans</name>
    <name type="common">Yale colony</name>
    <dbReference type="NCBI Taxonomy" id="1142511"/>
    <lineage>
        <taxon>Bacteria</taxon>
        <taxon>Pseudomonadati</taxon>
        <taxon>Pseudomonadota</taxon>
        <taxon>Gammaproteobacteria</taxon>
        <taxon>Enterobacterales</taxon>
        <taxon>Erwiniaceae</taxon>
        <taxon>Wigglesworthia</taxon>
    </lineage>
</organism>
<evidence type="ECO:0000256" key="2">
    <source>
        <dbReference type="ARBA" id="ARBA00022723"/>
    </source>
</evidence>
<sequence length="216" mass="24659">MLNFKSQVVTNFHENSYCIWSYNNTKAILVDPGGEPKKLLKFIKNLKISITKILLTHGHIDHVGAAVFFSKLYRIPIIGPHIHDNFLLNNLPNQSKIFNIYPKISAFVPHRWLSDGDEIVVGSSVLKVIYCPGHSPGHIALWNIEKKILISGDIIFKYSIGRTDLLGGNTKQMKNSLIKKIFPLFNKSDRVKILPGHGETFFMDQEYIDFIHKTFL</sequence>
<dbReference type="PANTHER" id="PTHR46233:SF3">
    <property type="entry name" value="HYDROXYACYLGLUTATHIONE HYDROLASE GLOC"/>
    <property type="match status" value="1"/>
</dbReference>
<gene>
    <name evidence="6" type="primary">ycbL</name>
    <name evidence="6" type="ORF">WIGMOR_0663</name>
</gene>
<dbReference type="Pfam" id="PF00753">
    <property type="entry name" value="Lactamase_B"/>
    <property type="match status" value="1"/>
</dbReference>
<dbReference type="SMART" id="SM00849">
    <property type="entry name" value="Lactamase_B"/>
    <property type="match status" value="1"/>
</dbReference>
<feature type="domain" description="Metallo-beta-lactamase" evidence="5">
    <location>
        <begin position="13"/>
        <end position="197"/>
    </location>
</feature>
<evidence type="ECO:0000313" key="6">
    <source>
        <dbReference type="EMBL" id="AFA41471.1"/>
    </source>
</evidence>
<dbReference type="Gene3D" id="3.60.15.10">
    <property type="entry name" value="Ribonuclease Z/Hydroxyacylglutathione hydrolase-like"/>
    <property type="match status" value="1"/>
</dbReference>
<dbReference type="Proteomes" id="UP000009061">
    <property type="component" value="Chromosome"/>
</dbReference>
<keyword evidence="4" id="KW-0862">Zinc</keyword>
<dbReference type="KEGG" id="wgl:WIGMOR_0663"/>
<dbReference type="GO" id="GO:0016787">
    <property type="term" value="F:hydrolase activity"/>
    <property type="evidence" value="ECO:0007669"/>
    <property type="project" value="UniProtKB-KW"/>
</dbReference>
<evidence type="ECO:0000259" key="5">
    <source>
        <dbReference type="SMART" id="SM00849"/>
    </source>
</evidence>
<dbReference type="eggNOG" id="COG0491">
    <property type="taxonomic scope" value="Bacteria"/>
</dbReference>
<evidence type="ECO:0000256" key="1">
    <source>
        <dbReference type="ARBA" id="ARBA00001947"/>
    </source>
</evidence>
<evidence type="ECO:0000256" key="3">
    <source>
        <dbReference type="ARBA" id="ARBA00022801"/>
    </source>
</evidence>
<dbReference type="InterPro" id="IPR051453">
    <property type="entry name" value="MBL_Glyoxalase_II"/>
</dbReference>
<dbReference type="HOGENOM" id="CLU_030571_5_0_6"/>
<dbReference type="SUPFAM" id="SSF56281">
    <property type="entry name" value="Metallo-hydrolase/oxidoreductase"/>
    <property type="match status" value="1"/>
</dbReference>
<accession>H6Q5I8</accession>
<dbReference type="InterPro" id="IPR001279">
    <property type="entry name" value="Metallo-B-lactamas"/>
</dbReference>
<proteinExistence type="predicted"/>